<feature type="transmembrane region" description="Helical" evidence="1">
    <location>
        <begin position="70"/>
        <end position="86"/>
    </location>
</feature>
<dbReference type="RefSeq" id="WP_274689895.1">
    <property type="nucleotide sequence ID" value="NZ_JAPMOU010000022.1"/>
</dbReference>
<keyword evidence="1" id="KW-1133">Transmembrane helix</keyword>
<gene>
    <name evidence="2" type="ORF">ORQ98_16505</name>
</gene>
<keyword evidence="1" id="KW-0812">Transmembrane</keyword>
<feature type="transmembrane region" description="Helical" evidence="1">
    <location>
        <begin position="30"/>
        <end position="50"/>
    </location>
</feature>
<dbReference type="Proteomes" id="UP001528823">
    <property type="component" value="Unassembled WGS sequence"/>
</dbReference>
<accession>A0ABT5UB01</accession>
<proteinExistence type="predicted"/>
<keyword evidence="3" id="KW-1185">Reference proteome</keyword>
<evidence type="ECO:0000313" key="2">
    <source>
        <dbReference type="EMBL" id="MDE1463556.1"/>
    </source>
</evidence>
<sequence length="215" mass="24224">MPANKYNKSGGLSNQYLSSKKPFMLKRRQLLKVGVIGTLVLSSMVAVNQIGENTSSQLPDGYQFLNSADIVFFSAVTPAILGLNTAELHADQVKQGLNWELAQQKAFLKQLDEKLAYLSPALQLELRELLDLVGSPLSRWLITGIHSRWENTSKEAIENFLRRWQTSRIKLLRKAHHGLTQLCIMAWYSLSDSWPAIGYPGPPFQQTLITPLNQF</sequence>
<dbReference type="EMBL" id="JAPMOU010000022">
    <property type="protein sequence ID" value="MDE1463556.1"/>
    <property type="molecule type" value="Genomic_DNA"/>
</dbReference>
<evidence type="ECO:0008006" key="4">
    <source>
        <dbReference type="Google" id="ProtNLM"/>
    </source>
</evidence>
<comment type="caution">
    <text evidence="2">The sequence shown here is derived from an EMBL/GenBank/DDBJ whole genome shotgun (WGS) entry which is preliminary data.</text>
</comment>
<name>A0ABT5UB01_9GAMM</name>
<organism evidence="2 3">
    <name type="scientific">Spartinivicinus poritis</name>
    <dbReference type="NCBI Taxonomy" id="2994640"/>
    <lineage>
        <taxon>Bacteria</taxon>
        <taxon>Pseudomonadati</taxon>
        <taxon>Pseudomonadota</taxon>
        <taxon>Gammaproteobacteria</taxon>
        <taxon>Oceanospirillales</taxon>
        <taxon>Zooshikellaceae</taxon>
        <taxon>Spartinivicinus</taxon>
    </lineage>
</organism>
<protein>
    <recommendedName>
        <fullName evidence="4">Twin-arginine translocation pathway signal protein</fullName>
    </recommendedName>
</protein>
<evidence type="ECO:0000256" key="1">
    <source>
        <dbReference type="SAM" id="Phobius"/>
    </source>
</evidence>
<keyword evidence="1" id="KW-0472">Membrane</keyword>
<evidence type="ECO:0000313" key="3">
    <source>
        <dbReference type="Proteomes" id="UP001528823"/>
    </source>
</evidence>
<reference evidence="2 3" key="1">
    <citation type="submission" date="2022-11" db="EMBL/GenBank/DDBJ databases">
        <title>Spartinivicinus poritis sp. nov., isolated from scleractinian coral Porites lutea.</title>
        <authorList>
            <person name="Zhang G."/>
            <person name="Cai L."/>
            <person name="Wei Q."/>
        </authorList>
    </citation>
    <scope>NUCLEOTIDE SEQUENCE [LARGE SCALE GENOMIC DNA]</scope>
    <source>
        <strain evidence="2 3">A2-2</strain>
    </source>
</reference>